<keyword evidence="2" id="KW-1185">Reference proteome</keyword>
<proteinExistence type="predicted"/>
<evidence type="ECO:0000313" key="1">
    <source>
        <dbReference type="EMBL" id="MBV0903731.1"/>
    </source>
</evidence>
<dbReference type="Pfam" id="PF06277">
    <property type="entry name" value="EutA"/>
    <property type="match status" value="1"/>
</dbReference>
<organism evidence="1 2">
    <name type="scientific">Haloarcula salina</name>
    <dbReference type="NCBI Taxonomy" id="1429914"/>
    <lineage>
        <taxon>Archaea</taxon>
        <taxon>Methanobacteriati</taxon>
        <taxon>Methanobacteriota</taxon>
        <taxon>Stenosarchaea group</taxon>
        <taxon>Halobacteria</taxon>
        <taxon>Halobacteriales</taxon>
        <taxon>Haloarculaceae</taxon>
        <taxon>Haloarcula</taxon>
    </lineage>
</organism>
<dbReference type="InterPro" id="IPR043129">
    <property type="entry name" value="ATPase_NBD"/>
</dbReference>
<gene>
    <name evidence="1" type="ORF">KTS37_18255</name>
</gene>
<name>A0AA41KJC7_9EURY</name>
<comment type="caution">
    <text evidence="1">The sequence shown here is derived from an EMBL/GenBank/DDBJ whole genome shotgun (WGS) entry which is preliminary data.</text>
</comment>
<dbReference type="Proteomes" id="UP001166304">
    <property type="component" value="Unassembled WGS sequence"/>
</dbReference>
<dbReference type="InterPro" id="IPR050696">
    <property type="entry name" value="FtsA/MreB"/>
</dbReference>
<sequence length="479" mass="49374">MERDAAETLCSVGIDVGTTTTQVVVSDLTLQTPAVDGAASVEVLDRTVHYRSPIRETPYADASTIDTDEVLAFVDRELRKAGRSPADIDTGAVIATGAAAKTRNAEPLVDRLAERSGEFVVATAGAAYEAVLAGRGAGAVTRSQSEGTTVATVDIGGGTTNVAVFVDGTARQTRCIDVGGRDVQFDRTGTVASVADSVRDHYAAAGALSDGAADSPATHRRLASWQADRILDCVEGPPFDPTTEALAIGPLPSWAPEIDEVRFTGGVGRLVADGESVDRDPYAFDDLGVRLAAALRDHPRFDTLPVRESATDIRATVVGVGTHTTTFSGRTIAVDASVLPVRDLPVVAVGGLDAAESAAAIQQRTAQAIETARDGDAADEFALCFPSIGPLTYDRVSVVAEGIAAAYAAAVGEDCPLVALTGQNCAKVLGQTLAAADGSRPTIVVDELELDGAQYVDLGAPVANGTAVPATLKTLVFDE</sequence>
<dbReference type="EMBL" id="JAHQXE010000007">
    <property type="protein sequence ID" value="MBV0903731.1"/>
    <property type="molecule type" value="Genomic_DNA"/>
</dbReference>
<dbReference type="PIRSF" id="PIRSF012293">
    <property type="entry name" value="EutA"/>
    <property type="match status" value="1"/>
</dbReference>
<reference evidence="1" key="1">
    <citation type="submission" date="2021-06" db="EMBL/GenBank/DDBJ databases">
        <title>New haloarchaea isolates fom saline soil.</title>
        <authorList>
            <person name="Duran-Viseras A."/>
            <person name="Sanchez-Porro C.S."/>
            <person name="Ventosa A."/>
        </authorList>
    </citation>
    <scope>NUCLEOTIDE SEQUENCE</scope>
    <source>
        <strain evidence="1">JCM 18369</strain>
    </source>
</reference>
<evidence type="ECO:0000313" key="2">
    <source>
        <dbReference type="Proteomes" id="UP001166304"/>
    </source>
</evidence>
<dbReference type="InterPro" id="IPR009377">
    <property type="entry name" value="EutA"/>
</dbReference>
<accession>A0AA41KJC7</accession>
<dbReference type="PANTHER" id="PTHR32432">
    <property type="entry name" value="CELL DIVISION PROTEIN FTSA-RELATED"/>
    <property type="match status" value="1"/>
</dbReference>
<dbReference type="AlphaFoldDB" id="A0AA41KJC7"/>
<dbReference type="RefSeq" id="WP_162415104.1">
    <property type="nucleotide sequence ID" value="NZ_JAHQXE010000007.1"/>
</dbReference>
<dbReference type="Gene3D" id="3.30.420.40">
    <property type="match status" value="1"/>
</dbReference>
<dbReference type="SUPFAM" id="SSF53067">
    <property type="entry name" value="Actin-like ATPase domain"/>
    <property type="match status" value="1"/>
</dbReference>
<protein>
    <submittedName>
        <fullName evidence="1">Ethanolamine ammonia-lyase reactivating factor EutA</fullName>
    </submittedName>
</protein>